<dbReference type="AlphaFoldDB" id="A0A4Z0ZAD4"/>
<comment type="function">
    <text evidence="1">Component of the EKC/KEOPS complex that is required for the formation of a threonylcarbamoyl group on adenosine at position 37 (t(6)A37) in tRNAs that read codons beginning with adenine. The complex is probably involved in the transfer of the threonylcarbamoyl moiety of threonylcarbamoyl-AMP (TC-AMP) to the N6 group of A37. BUD32 has ATPase activity in the context of the EKC/KEOPS complex and likely plays a supporting role to the catalytic subunit KAE1. The EKC/KEOPS complex also promotes both telomere uncapping and telomere elongation. The complex is required for efficient recruitment of transcriptional coactivators.</text>
</comment>
<evidence type="ECO:0000256" key="9">
    <source>
        <dbReference type="ARBA" id="ARBA00048679"/>
    </source>
</evidence>
<dbReference type="EC" id="2.7.11.1" evidence="3"/>
<evidence type="ECO:0000313" key="11">
    <source>
        <dbReference type="EMBL" id="TGJ88711.1"/>
    </source>
</evidence>
<evidence type="ECO:0000256" key="2">
    <source>
        <dbReference type="ARBA" id="ARBA00011534"/>
    </source>
</evidence>
<evidence type="ECO:0000313" key="12">
    <source>
        <dbReference type="Proteomes" id="UP000297716"/>
    </source>
</evidence>
<dbReference type="PROSITE" id="PS00109">
    <property type="entry name" value="PROTEIN_KINASE_TYR"/>
    <property type="match status" value="1"/>
</dbReference>
<dbReference type="GO" id="GO:0004674">
    <property type="term" value="F:protein serine/threonine kinase activity"/>
    <property type="evidence" value="ECO:0007669"/>
    <property type="project" value="UniProtKB-EC"/>
</dbReference>
<accession>A0A4Z0ZAD4</accession>
<protein>
    <recommendedName>
        <fullName evidence="5">EKC/KEOPS complex subunit BUD32</fullName>
        <ecNumber evidence="3">2.7.11.1</ecNumber>
    </recommendedName>
    <alternativeName>
        <fullName evidence="6 7">Atypical Serine/threonine protein kinase BUD32</fullName>
    </alternativeName>
    <alternativeName>
        <fullName evidence="4">EKC/KEOPS complex subunit bud32</fullName>
    </alternativeName>
</protein>
<dbReference type="Proteomes" id="UP000297716">
    <property type="component" value="Unassembled WGS sequence"/>
</dbReference>
<evidence type="ECO:0000259" key="10">
    <source>
        <dbReference type="PROSITE" id="PS50011"/>
    </source>
</evidence>
<dbReference type="Gene3D" id="1.10.510.10">
    <property type="entry name" value="Transferase(Phosphotransferase) domain 1"/>
    <property type="match status" value="1"/>
</dbReference>
<evidence type="ECO:0000256" key="7">
    <source>
        <dbReference type="ARBA" id="ARBA00033194"/>
    </source>
</evidence>
<dbReference type="GO" id="GO:0005524">
    <property type="term" value="F:ATP binding"/>
    <property type="evidence" value="ECO:0007669"/>
    <property type="project" value="InterPro"/>
</dbReference>
<organism evidence="11 12">
    <name type="scientific">Xylaria hypoxylon</name>
    <dbReference type="NCBI Taxonomy" id="37992"/>
    <lineage>
        <taxon>Eukaryota</taxon>
        <taxon>Fungi</taxon>
        <taxon>Dikarya</taxon>
        <taxon>Ascomycota</taxon>
        <taxon>Pezizomycotina</taxon>
        <taxon>Sordariomycetes</taxon>
        <taxon>Xylariomycetidae</taxon>
        <taxon>Xylariales</taxon>
        <taxon>Xylariaceae</taxon>
        <taxon>Xylaria</taxon>
    </lineage>
</organism>
<evidence type="ECO:0000256" key="3">
    <source>
        <dbReference type="ARBA" id="ARBA00012513"/>
    </source>
</evidence>
<comment type="catalytic activity">
    <reaction evidence="9">
        <text>L-seryl-[protein] + ATP = O-phospho-L-seryl-[protein] + ADP + H(+)</text>
        <dbReference type="Rhea" id="RHEA:17989"/>
        <dbReference type="Rhea" id="RHEA-COMP:9863"/>
        <dbReference type="Rhea" id="RHEA-COMP:11604"/>
        <dbReference type="ChEBI" id="CHEBI:15378"/>
        <dbReference type="ChEBI" id="CHEBI:29999"/>
        <dbReference type="ChEBI" id="CHEBI:30616"/>
        <dbReference type="ChEBI" id="CHEBI:83421"/>
        <dbReference type="ChEBI" id="CHEBI:456216"/>
        <dbReference type="EC" id="2.7.11.1"/>
    </reaction>
</comment>
<comment type="catalytic activity">
    <reaction evidence="8">
        <text>L-threonyl-[protein] + ATP = O-phospho-L-threonyl-[protein] + ADP + H(+)</text>
        <dbReference type="Rhea" id="RHEA:46608"/>
        <dbReference type="Rhea" id="RHEA-COMP:11060"/>
        <dbReference type="Rhea" id="RHEA-COMP:11605"/>
        <dbReference type="ChEBI" id="CHEBI:15378"/>
        <dbReference type="ChEBI" id="CHEBI:30013"/>
        <dbReference type="ChEBI" id="CHEBI:30616"/>
        <dbReference type="ChEBI" id="CHEBI:61977"/>
        <dbReference type="ChEBI" id="CHEBI:456216"/>
        <dbReference type="EC" id="2.7.11.1"/>
    </reaction>
</comment>
<dbReference type="InterPro" id="IPR008266">
    <property type="entry name" value="Tyr_kinase_AS"/>
</dbReference>
<comment type="caution">
    <text evidence="11">The sequence shown here is derived from an EMBL/GenBank/DDBJ whole genome shotgun (WGS) entry which is preliminary data.</text>
</comment>
<evidence type="ECO:0000256" key="1">
    <source>
        <dbReference type="ARBA" id="ARBA00003747"/>
    </source>
</evidence>
<keyword evidence="12" id="KW-1185">Reference proteome</keyword>
<dbReference type="PROSITE" id="PS50011">
    <property type="entry name" value="PROTEIN_KINASE_DOM"/>
    <property type="match status" value="1"/>
</dbReference>
<proteinExistence type="predicted"/>
<name>A0A4Z0ZAD4_9PEZI</name>
<dbReference type="STRING" id="37992.A0A4Z0ZAD4"/>
<evidence type="ECO:0000256" key="5">
    <source>
        <dbReference type="ARBA" id="ARBA00019973"/>
    </source>
</evidence>
<dbReference type="SUPFAM" id="SSF56112">
    <property type="entry name" value="Protein kinase-like (PK-like)"/>
    <property type="match status" value="1"/>
</dbReference>
<reference evidence="11 12" key="1">
    <citation type="submission" date="2019-03" db="EMBL/GenBank/DDBJ databases">
        <title>Draft genome sequence of Xylaria hypoxylon DSM 108379, a ubiquitous saprotrophic-parasitic fungi on hardwood.</title>
        <authorList>
            <person name="Buettner E."/>
            <person name="Leonhardt S."/>
            <person name="Gebauer A.M."/>
            <person name="Liers C."/>
            <person name="Hofrichter M."/>
            <person name="Kellner H."/>
        </authorList>
    </citation>
    <scope>NUCLEOTIDE SEQUENCE [LARGE SCALE GENOMIC DNA]</scope>
    <source>
        <strain evidence="11 12">DSM 108379</strain>
    </source>
</reference>
<dbReference type="InterPro" id="IPR011009">
    <property type="entry name" value="Kinase-like_dom_sf"/>
</dbReference>
<dbReference type="EMBL" id="SKBN01000001">
    <property type="protein sequence ID" value="TGJ88711.1"/>
    <property type="molecule type" value="Genomic_DNA"/>
</dbReference>
<comment type="subunit">
    <text evidence="2">Component of the EKC/KEOPS complex composed of at least BUD32, CGI121, GON7, KAE1 and PCC1; the whole complex dimerizes.</text>
</comment>
<evidence type="ECO:0000256" key="4">
    <source>
        <dbReference type="ARBA" id="ARBA00013948"/>
    </source>
</evidence>
<feature type="domain" description="Protein kinase" evidence="10">
    <location>
        <begin position="1"/>
        <end position="215"/>
    </location>
</feature>
<sequence>MNRRILKRFAFKFNPIGKSRRLQMAWDELQLYKSLPPYPYIVPFDRVVLDDSESRVIGFTTKYVTGGTLDNPKRPFRFEYLQQLTRLIDFLNLDLGVMHQDIAPRNVLVDPQTQRLLLFDFDWAANGEKGLREGRDDVSGLMFTLYELITGDTQFTLIPHWDRNIDMVQDISEWICKRELDSDVLTFRSFLNEWVATRRVRNGMERYLNAPSRLT</sequence>
<dbReference type="InterPro" id="IPR000719">
    <property type="entry name" value="Prot_kinase_dom"/>
</dbReference>
<evidence type="ECO:0000256" key="6">
    <source>
        <dbReference type="ARBA" id="ARBA00030980"/>
    </source>
</evidence>
<dbReference type="OrthoDB" id="4062651at2759"/>
<gene>
    <name evidence="11" type="ORF">E0Z10_g12</name>
</gene>
<evidence type="ECO:0000256" key="8">
    <source>
        <dbReference type="ARBA" id="ARBA00047899"/>
    </source>
</evidence>